<proteinExistence type="predicted"/>
<dbReference type="RefSeq" id="XP_029765074.1">
    <property type="nucleotide sequence ID" value="XM_029910412.1"/>
</dbReference>
<feature type="region of interest" description="Disordered" evidence="1">
    <location>
        <begin position="24"/>
        <end position="168"/>
    </location>
</feature>
<dbReference type="EMBL" id="KL584975">
    <property type="protein sequence ID" value="KEQ88887.1"/>
    <property type="molecule type" value="Genomic_DNA"/>
</dbReference>
<evidence type="ECO:0000313" key="2">
    <source>
        <dbReference type="EMBL" id="KEQ88887.1"/>
    </source>
</evidence>
<sequence>MVDPVKVPRTHVCYRFLSQSSLRFGSGGRETGVHQTRIMSRPPRNRADEGNANHPPTLSRAHPRSTSSQPLGPRSRQPSRIHWQGQEQSSRNERLPYARYSGPDTPTWMQLRDFSSILPPPRPVSGPSREMIRRPSAPEPPSSQRQARVSGAGTVERMVGRHESRRRSIDAAIATRQDTRVTQAQRYQSRSENRRVDTIYHREEVTTLRRRFFRAPEYEVRRFDATTIRRNGGDESRQDVGARRVRDRPDDQWSTTATVGGGGRGRVFRRGSPGPERQDERRGRGERRSSRRR</sequence>
<name>A0A074Y3V0_AURPU</name>
<protein>
    <submittedName>
        <fullName evidence="2">Uncharacterized protein</fullName>
    </submittedName>
</protein>
<reference evidence="2 3" key="1">
    <citation type="journal article" date="2014" name="BMC Genomics">
        <title>Genome sequencing of four Aureobasidium pullulans varieties: biotechnological potential, stress tolerance, and description of new species.</title>
        <authorList>
            <person name="Gostin Ar C."/>
            <person name="Ohm R.A."/>
            <person name="Kogej T."/>
            <person name="Sonjak S."/>
            <person name="Turk M."/>
            <person name="Zajc J."/>
            <person name="Zalar P."/>
            <person name="Grube M."/>
            <person name="Sun H."/>
            <person name="Han J."/>
            <person name="Sharma A."/>
            <person name="Chiniquy J."/>
            <person name="Ngan C.Y."/>
            <person name="Lipzen A."/>
            <person name="Barry K."/>
            <person name="Grigoriev I.V."/>
            <person name="Gunde-Cimerman N."/>
        </authorList>
    </citation>
    <scope>NUCLEOTIDE SEQUENCE [LARGE SCALE GENOMIC DNA]</scope>
    <source>
        <strain evidence="2 3">EXF-150</strain>
    </source>
</reference>
<feature type="region of interest" description="Disordered" evidence="1">
    <location>
        <begin position="229"/>
        <end position="293"/>
    </location>
</feature>
<dbReference type="HOGENOM" id="CLU_949892_0_0_1"/>
<feature type="compositionally biased region" description="Basic and acidic residues" evidence="1">
    <location>
        <begin position="231"/>
        <end position="251"/>
    </location>
</feature>
<dbReference type="AlphaFoldDB" id="A0A074Y3V0"/>
<dbReference type="Proteomes" id="UP000030706">
    <property type="component" value="Unassembled WGS sequence"/>
</dbReference>
<dbReference type="GeneID" id="40752718"/>
<evidence type="ECO:0000313" key="3">
    <source>
        <dbReference type="Proteomes" id="UP000030706"/>
    </source>
</evidence>
<feature type="compositionally biased region" description="Basic and acidic residues" evidence="1">
    <location>
        <begin position="276"/>
        <end position="293"/>
    </location>
</feature>
<accession>A0A074Y3V0</accession>
<feature type="compositionally biased region" description="Basic and acidic residues" evidence="1">
    <location>
        <begin position="158"/>
        <end position="168"/>
    </location>
</feature>
<gene>
    <name evidence="2" type="ORF">M438DRAFT_93879</name>
</gene>
<organism evidence="2 3">
    <name type="scientific">Aureobasidium pullulans EXF-150</name>
    <dbReference type="NCBI Taxonomy" id="1043002"/>
    <lineage>
        <taxon>Eukaryota</taxon>
        <taxon>Fungi</taxon>
        <taxon>Dikarya</taxon>
        <taxon>Ascomycota</taxon>
        <taxon>Pezizomycotina</taxon>
        <taxon>Dothideomycetes</taxon>
        <taxon>Dothideomycetidae</taxon>
        <taxon>Dothideales</taxon>
        <taxon>Saccotheciaceae</taxon>
        <taxon>Aureobasidium</taxon>
    </lineage>
</organism>
<keyword evidence="3" id="KW-1185">Reference proteome</keyword>
<evidence type="ECO:0000256" key="1">
    <source>
        <dbReference type="SAM" id="MobiDB-lite"/>
    </source>
</evidence>